<reference evidence="4 5" key="1">
    <citation type="submission" date="2018-06" db="EMBL/GenBank/DDBJ databases">
        <title>Complete Genomes of Monosporascus.</title>
        <authorList>
            <person name="Robinson A.J."/>
            <person name="Natvig D.O."/>
        </authorList>
    </citation>
    <scope>NUCLEOTIDE SEQUENCE [LARGE SCALE GENOMIC DNA]</scope>
    <source>
        <strain evidence="4 5">CBS 110550</strain>
    </source>
</reference>
<organism evidence="4 5">
    <name type="scientific">Monosporascus ibericus</name>
    <dbReference type="NCBI Taxonomy" id="155417"/>
    <lineage>
        <taxon>Eukaryota</taxon>
        <taxon>Fungi</taxon>
        <taxon>Dikarya</taxon>
        <taxon>Ascomycota</taxon>
        <taxon>Pezizomycotina</taxon>
        <taxon>Sordariomycetes</taxon>
        <taxon>Xylariomycetidae</taxon>
        <taxon>Xylariales</taxon>
        <taxon>Xylariales incertae sedis</taxon>
        <taxon>Monosporascus</taxon>
    </lineage>
</organism>
<keyword evidence="5" id="KW-1185">Reference proteome</keyword>
<keyword evidence="1" id="KW-0862">Zinc</keyword>
<dbReference type="SMART" id="SM00343">
    <property type="entry name" value="ZnF_C2HC"/>
    <property type="match status" value="1"/>
</dbReference>
<dbReference type="GO" id="GO:0008270">
    <property type="term" value="F:zinc ion binding"/>
    <property type="evidence" value="ECO:0007669"/>
    <property type="project" value="UniProtKB-KW"/>
</dbReference>
<keyword evidence="1" id="KW-0863">Zinc-finger</keyword>
<dbReference type="Gene3D" id="4.10.60.10">
    <property type="entry name" value="Zinc finger, CCHC-type"/>
    <property type="match status" value="1"/>
</dbReference>
<dbReference type="SUPFAM" id="SSF57756">
    <property type="entry name" value="Retrovirus zinc finger-like domains"/>
    <property type="match status" value="1"/>
</dbReference>
<accession>A0A4Q4TM13</accession>
<feature type="domain" description="CCHC-type" evidence="3">
    <location>
        <begin position="70"/>
        <end position="85"/>
    </location>
</feature>
<dbReference type="AlphaFoldDB" id="A0A4Q4TM13"/>
<name>A0A4Q4TM13_9PEZI</name>
<dbReference type="InterPro" id="IPR036875">
    <property type="entry name" value="Znf_CCHC_sf"/>
</dbReference>
<dbReference type="Proteomes" id="UP000293360">
    <property type="component" value="Unassembled WGS sequence"/>
</dbReference>
<keyword evidence="1" id="KW-0479">Metal-binding</keyword>
<dbReference type="OrthoDB" id="4748465at2759"/>
<dbReference type="EMBL" id="QJNU01000085">
    <property type="protein sequence ID" value="RYP07698.1"/>
    <property type="molecule type" value="Genomic_DNA"/>
</dbReference>
<dbReference type="PROSITE" id="PS50158">
    <property type="entry name" value="ZF_CCHC"/>
    <property type="match status" value="1"/>
</dbReference>
<dbReference type="Pfam" id="PF00098">
    <property type="entry name" value="zf-CCHC"/>
    <property type="match status" value="1"/>
</dbReference>
<proteinExistence type="predicted"/>
<protein>
    <recommendedName>
        <fullName evidence="3">CCHC-type domain-containing protein</fullName>
    </recommendedName>
</protein>
<feature type="compositionally biased region" description="Basic and acidic residues" evidence="2">
    <location>
        <begin position="82"/>
        <end position="103"/>
    </location>
</feature>
<feature type="region of interest" description="Disordered" evidence="2">
    <location>
        <begin position="82"/>
        <end position="127"/>
    </location>
</feature>
<evidence type="ECO:0000259" key="3">
    <source>
        <dbReference type="PROSITE" id="PS50158"/>
    </source>
</evidence>
<gene>
    <name evidence="4" type="ORF">DL764_002360</name>
</gene>
<dbReference type="GO" id="GO:0003676">
    <property type="term" value="F:nucleic acid binding"/>
    <property type="evidence" value="ECO:0007669"/>
    <property type="project" value="InterPro"/>
</dbReference>
<sequence length="127" mass="14569">MPVNSSQQVTFFFHTTRDKKREGAAGWKSRMKGTLRQHPTTTVSQVFDDFIAEFRGKESKGKKPEDKPLCWNCGEYGRMARDCPKARKNKDNDDESHDGKGQSEVHFIPDGLEDLYGQHPKKYQAGY</sequence>
<dbReference type="InterPro" id="IPR001878">
    <property type="entry name" value="Znf_CCHC"/>
</dbReference>
<comment type="caution">
    <text evidence="4">The sequence shown here is derived from an EMBL/GenBank/DDBJ whole genome shotgun (WGS) entry which is preliminary data.</text>
</comment>
<evidence type="ECO:0000313" key="4">
    <source>
        <dbReference type="EMBL" id="RYP07698.1"/>
    </source>
</evidence>
<evidence type="ECO:0000256" key="2">
    <source>
        <dbReference type="SAM" id="MobiDB-lite"/>
    </source>
</evidence>
<evidence type="ECO:0000256" key="1">
    <source>
        <dbReference type="PROSITE-ProRule" id="PRU00047"/>
    </source>
</evidence>
<evidence type="ECO:0000313" key="5">
    <source>
        <dbReference type="Proteomes" id="UP000293360"/>
    </source>
</evidence>